<evidence type="ECO:0000256" key="2">
    <source>
        <dbReference type="ARBA" id="ARBA00004448"/>
    </source>
</evidence>
<evidence type="ECO:0000256" key="12">
    <source>
        <dbReference type="ARBA" id="ARBA00022989"/>
    </source>
</evidence>
<keyword evidence="10" id="KW-0999">Mitochondrion inner membrane</keyword>
<geneLocation type="mitochondrion" evidence="23"/>
<evidence type="ECO:0000256" key="7">
    <source>
        <dbReference type="ARBA" id="ARBA00022660"/>
    </source>
</evidence>
<evidence type="ECO:0000256" key="11">
    <source>
        <dbReference type="ARBA" id="ARBA00022982"/>
    </source>
</evidence>
<comment type="subunit">
    <text evidence="3">The cytochrome bc1 complex contains 11 subunits: 3 respiratory subunits (MT-CYB, CYC1 and UQCRFS1), 2 core proteins (UQCRC1 and UQCRC2) and 6 low-molecular weight proteins (UQCRH/QCR6, UQCRB/QCR7, UQCRQ/QCR8, UQCR10/QCR9, UQCR11/QCR10 and a cleavage product of UQCRFS1). This cytochrome bc1 complex then forms a dimer.</text>
</comment>
<dbReference type="PROSITE" id="PS51002">
    <property type="entry name" value="CYTB_NTER"/>
    <property type="match status" value="1"/>
</dbReference>
<dbReference type="SUPFAM" id="SSF81648">
    <property type="entry name" value="a domain/subunit of cytochrome bc1 complex (Ubiquinol-cytochrome c reductase)"/>
    <property type="match status" value="1"/>
</dbReference>
<evidence type="ECO:0000256" key="13">
    <source>
        <dbReference type="ARBA" id="ARBA00023004"/>
    </source>
</evidence>
<dbReference type="InterPro" id="IPR016174">
    <property type="entry name" value="Di-haem_cyt_TM"/>
</dbReference>
<dbReference type="GeneID" id="14841585"/>
<keyword evidence="6 19" id="KW-0349">Heme</keyword>
<dbReference type="InterPro" id="IPR005798">
    <property type="entry name" value="Cyt_b/b6_C"/>
</dbReference>
<dbReference type="Pfam" id="PF00033">
    <property type="entry name" value="Cytochrome_B"/>
    <property type="match status" value="1"/>
</dbReference>
<dbReference type="GO" id="GO:0016491">
    <property type="term" value="F:oxidoreductase activity"/>
    <property type="evidence" value="ECO:0007669"/>
    <property type="project" value="UniProtKB-UniRule"/>
</dbReference>
<dbReference type="GO" id="GO:0008121">
    <property type="term" value="F:quinol-cytochrome-c reductase activity"/>
    <property type="evidence" value="ECO:0007669"/>
    <property type="project" value="InterPro"/>
</dbReference>
<keyword evidence="13 19" id="KW-0408">Iron</keyword>
<comment type="cofactor">
    <cofactor evidence="20">
        <name>heme b</name>
        <dbReference type="ChEBI" id="CHEBI:60344"/>
    </cofactor>
    <text evidence="20">Binds 2 heme groups non-covalently.</text>
</comment>
<evidence type="ECO:0000256" key="17">
    <source>
        <dbReference type="ARBA" id="ARBA00061233"/>
    </source>
</evidence>
<dbReference type="GO" id="GO:0046872">
    <property type="term" value="F:metal ion binding"/>
    <property type="evidence" value="ECO:0007669"/>
    <property type="project" value="UniProtKB-UniRule"/>
</dbReference>
<protein>
    <recommendedName>
        <fullName evidence="4 20">Cytochrome b</fullName>
    </recommendedName>
</protein>
<dbReference type="EMBL" id="FJ207523">
    <property type="protein sequence ID" value="ACI24418.1"/>
    <property type="molecule type" value="Genomic_DNA"/>
</dbReference>
<keyword evidence="7 20" id="KW-0679">Respiratory chain</keyword>
<feature type="binding site" description="axial binding residue" evidence="19">
    <location>
        <position position="97"/>
    </location>
    <ligand>
        <name>heme b</name>
        <dbReference type="ChEBI" id="CHEBI:60344"/>
        <label>b566</label>
    </ligand>
    <ligandPart>
        <name>Fe</name>
        <dbReference type="ChEBI" id="CHEBI:18248"/>
    </ligandPart>
</feature>
<name>C3TVD8_ARAJA</name>
<dbReference type="InterPro" id="IPR036150">
    <property type="entry name" value="Cyt_b/b6_C_sf"/>
</dbReference>
<feature type="transmembrane region" description="Helical" evidence="20">
    <location>
        <begin position="319"/>
        <end position="338"/>
    </location>
</feature>
<feature type="domain" description="Cytochrome b/b6 N-terminal region profile" evidence="21">
    <location>
        <begin position="1"/>
        <end position="209"/>
    </location>
</feature>
<dbReference type="InterPro" id="IPR027387">
    <property type="entry name" value="Cytb/b6-like_sf"/>
</dbReference>
<comment type="cofactor">
    <cofactor evidence="19">
        <name>heme</name>
        <dbReference type="ChEBI" id="CHEBI:30413"/>
    </cofactor>
    <text evidence="19">Binds 2 heme groups non-covalently.</text>
</comment>
<dbReference type="CTD" id="4519"/>
<feature type="binding site" evidence="18">
    <location>
        <position position="201"/>
    </location>
    <ligand>
        <name>a ubiquinone</name>
        <dbReference type="ChEBI" id="CHEBI:16389"/>
    </ligand>
</feature>
<dbReference type="CDD" id="cd00290">
    <property type="entry name" value="cytochrome_b_C"/>
    <property type="match status" value="1"/>
</dbReference>
<feature type="binding site" description="axial binding residue" evidence="19">
    <location>
        <position position="196"/>
    </location>
    <ligand>
        <name>heme b</name>
        <dbReference type="ChEBI" id="CHEBI:60344"/>
        <label>b566</label>
    </ligand>
    <ligandPart>
        <name>Fe</name>
        <dbReference type="ChEBI" id="CHEBI:18248"/>
    </ligandPart>
</feature>
<keyword evidence="5 20" id="KW-0813">Transport</keyword>
<feature type="domain" description="Cytochrome b/b6 C-terminal region profile" evidence="22">
    <location>
        <begin position="210"/>
        <end position="379"/>
    </location>
</feature>
<keyword evidence="8 20" id="KW-0812">Transmembrane</keyword>
<reference evidence="23" key="1">
    <citation type="journal article" date="2009" name="J. Mol. Evol.">
        <title>Evolution of the mitochondrial genome in mammals living at high altitude: new insights from a study of the tribe Caprini (Bovidae, Antilopinae).</title>
        <authorList>
            <person name="Hassanin A."/>
            <person name="Ropiquet A."/>
            <person name="Couloux A."/>
            <person name="Cruaud C."/>
        </authorList>
    </citation>
    <scope>NUCLEOTIDE SEQUENCE</scope>
</reference>
<dbReference type="InterPro" id="IPR048260">
    <property type="entry name" value="Cytochrome_b_C_euk/bac"/>
</dbReference>
<dbReference type="PANTHER" id="PTHR19271">
    <property type="entry name" value="CYTOCHROME B"/>
    <property type="match status" value="1"/>
</dbReference>
<comment type="function">
    <text evidence="1 20">Component of the ubiquinol-cytochrome c reductase complex (complex III or cytochrome b-c1 complex) that is part of the mitochondrial respiratory chain. The b-c1 complex mediates electron transfer from ubiquinol to cytochrome c. Contributes to the generation of a proton gradient across the mitochondrial membrane that is then used for ATP synthesis.</text>
</comment>
<evidence type="ECO:0000259" key="21">
    <source>
        <dbReference type="PROSITE" id="PS51002"/>
    </source>
</evidence>
<dbReference type="Gene3D" id="1.20.810.10">
    <property type="entry name" value="Cytochrome Bc1 Complex, Chain C"/>
    <property type="match status" value="1"/>
</dbReference>
<evidence type="ECO:0000256" key="8">
    <source>
        <dbReference type="ARBA" id="ARBA00022692"/>
    </source>
</evidence>
<evidence type="ECO:0000256" key="19">
    <source>
        <dbReference type="PIRSR" id="PIRSR038885-2"/>
    </source>
</evidence>
<comment type="similarity">
    <text evidence="17 20">Belongs to the cytochrome b family.</text>
</comment>
<dbReference type="InterPro" id="IPR030689">
    <property type="entry name" value="Cytochrome_b"/>
</dbReference>
<evidence type="ECO:0000259" key="22">
    <source>
        <dbReference type="PROSITE" id="PS51003"/>
    </source>
</evidence>
<gene>
    <name evidence="23" type="primary">Cytb</name>
</gene>
<dbReference type="GO" id="GO:0006122">
    <property type="term" value="P:mitochondrial electron transport, ubiquinol to cytochrome c"/>
    <property type="evidence" value="ECO:0007669"/>
    <property type="project" value="TreeGrafter"/>
</dbReference>
<dbReference type="GO" id="GO:0005743">
    <property type="term" value="C:mitochondrial inner membrane"/>
    <property type="evidence" value="ECO:0007669"/>
    <property type="project" value="UniProtKB-SubCell"/>
</dbReference>
<feature type="transmembrane region" description="Helical" evidence="20">
    <location>
        <begin position="113"/>
        <end position="133"/>
    </location>
</feature>
<dbReference type="PROSITE" id="PS51003">
    <property type="entry name" value="CYTB_CTER"/>
    <property type="match status" value="1"/>
</dbReference>
<evidence type="ECO:0000256" key="9">
    <source>
        <dbReference type="ARBA" id="ARBA00022723"/>
    </source>
</evidence>
<dbReference type="Pfam" id="PF00032">
    <property type="entry name" value="Cytochrom_B_C"/>
    <property type="match status" value="1"/>
</dbReference>
<dbReference type="CDD" id="cd00284">
    <property type="entry name" value="Cytochrome_b_N"/>
    <property type="match status" value="1"/>
</dbReference>
<evidence type="ECO:0000256" key="10">
    <source>
        <dbReference type="ARBA" id="ARBA00022792"/>
    </source>
</evidence>
<organism evidence="23">
    <name type="scientific">Arabitragus jayakari</name>
    <name type="common">Arabian tahr</name>
    <name type="synonym">Hemitragus jayakari</name>
    <dbReference type="NCBI Taxonomy" id="330465"/>
    <lineage>
        <taxon>Eukaryota</taxon>
        <taxon>Metazoa</taxon>
        <taxon>Chordata</taxon>
        <taxon>Craniata</taxon>
        <taxon>Vertebrata</taxon>
        <taxon>Euteleostomi</taxon>
        <taxon>Mammalia</taxon>
        <taxon>Eutheria</taxon>
        <taxon>Laurasiatheria</taxon>
        <taxon>Artiodactyla</taxon>
        <taxon>Ruminantia</taxon>
        <taxon>Pecora</taxon>
        <taxon>Bovidae</taxon>
        <taxon>Caprinae</taxon>
        <taxon>Arabitragus</taxon>
    </lineage>
</organism>
<feature type="binding site" description="axial binding residue" evidence="19">
    <location>
        <position position="182"/>
    </location>
    <ligand>
        <name>heme b</name>
        <dbReference type="ChEBI" id="CHEBI:60344"/>
        <label>b562</label>
    </ligand>
    <ligandPart>
        <name>Fe</name>
        <dbReference type="ChEBI" id="CHEBI:18248"/>
    </ligandPart>
</feature>
<feature type="transmembrane region" description="Helical" evidence="20">
    <location>
        <begin position="288"/>
        <end position="307"/>
    </location>
</feature>
<evidence type="ECO:0000256" key="1">
    <source>
        <dbReference type="ARBA" id="ARBA00002566"/>
    </source>
</evidence>
<evidence type="ECO:0000256" key="15">
    <source>
        <dbReference type="ARBA" id="ARBA00023128"/>
    </source>
</evidence>
<proteinExistence type="inferred from homology"/>
<accession>C3TVD8</accession>
<evidence type="ECO:0000256" key="16">
    <source>
        <dbReference type="ARBA" id="ARBA00023136"/>
    </source>
</evidence>
<keyword evidence="15 20" id="KW-0496">Mitochondrion</keyword>
<feature type="transmembrane region" description="Helical" evidence="20">
    <location>
        <begin position="350"/>
        <end position="369"/>
    </location>
</feature>
<evidence type="ECO:0000313" key="23">
    <source>
        <dbReference type="EMBL" id="ACI24418.1"/>
    </source>
</evidence>
<dbReference type="PIRSF" id="PIRSF038885">
    <property type="entry name" value="COB"/>
    <property type="match status" value="1"/>
</dbReference>
<evidence type="ECO:0000256" key="6">
    <source>
        <dbReference type="ARBA" id="ARBA00022617"/>
    </source>
</evidence>
<comment type="subcellular location">
    <subcellularLocation>
        <location evidence="2">Mitochondrion inner membrane</location>
        <topology evidence="2">Multi-pass membrane protein</topology>
    </subcellularLocation>
</comment>
<feature type="transmembrane region" description="Helical" evidence="20">
    <location>
        <begin position="30"/>
        <end position="56"/>
    </location>
</feature>
<evidence type="ECO:0000256" key="20">
    <source>
        <dbReference type="RuleBase" id="RU362117"/>
    </source>
</evidence>
<dbReference type="FunFam" id="1.20.810.10:FF:000002">
    <property type="entry name" value="Cytochrome b"/>
    <property type="match status" value="1"/>
</dbReference>
<evidence type="ECO:0000256" key="18">
    <source>
        <dbReference type="PIRSR" id="PIRSR038885-1"/>
    </source>
</evidence>
<evidence type="ECO:0000256" key="14">
    <source>
        <dbReference type="ARBA" id="ARBA00023075"/>
    </source>
</evidence>
<feature type="transmembrane region" description="Helical" evidence="20">
    <location>
        <begin position="178"/>
        <end position="200"/>
    </location>
</feature>
<keyword evidence="16 20" id="KW-0472">Membrane</keyword>
<feature type="transmembrane region" description="Helical" evidence="20">
    <location>
        <begin position="140"/>
        <end position="158"/>
    </location>
</feature>
<dbReference type="AlphaFoldDB" id="C3TVD8"/>
<sequence>MINIRKTHPLMKIVNNAFIDLPTPSNISSWWNFGSLLGICLILQILTGLFLAMHYTPDTMTAFSSVTHICRDVNYGWIIRYLHANGASMFFICLFMHVGRGLYYGSYTFLETWNMGVILLLTTMATAFMGYVLPWGQMSFWGATVITNLLSAIPYIGTDLVQWIWGGFSVDKATLTRFFAFHFILPFMIAALAMVHLLFLHETGSNNPTGIPSDADKIPFHPYYTVKDILGAMLLILTLMLLVLFTPDLLGDPDNYTPANPLNTPPHIKPEWYFLFAYAILRSIPNKLGGVLALILSILILALVPFLHTSKQQSMMFRPISQCMFWILVADLLTLTWIGGQPVEDPYITMGQLASIMYFLIILVMMPMASTIENNLLKW</sequence>
<dbReference type="PANTHER" id="PTHR19271:SF16">
    <property type="entry name" value="CYTOCHROME B"/>
    <property type="match status" value="1"/>
</dbReference>
<feature type="binding site" description="axial binding residue" evidence="19">
    <location>
        <position position="83"/>
    </location>
    <ligand>
        <name>heme b</name>
        <dbReference type="ChEBI" id="CHEBI:60344"/>
        <label>b562</label>
    </ligand>
    <ligandPart>
        <name>Fe</name>
        <dbReference type="ChEBI" id="CHEBI:18248"/>
    </ligandPart>
</feature>
<dbReference type="InterPro" id="IPR005797">
    <property type="entry name" value="Cyt_b/b6_N"/>
</dbReference>
<keyword evidence="14" id="KW-0830">Ubiquinone</keyword>
<keyword evidence="9 19" id="KW-0479">Metal-binding</keyword>
<dbReference type="RefSeq" id="YP_007625041.1">
    <property type="nucleotide sequence ID" value="NC_020621.1"/>
</dbReference>
<evidence type="ECO:0000256" key="4">
    <source>
        <dbReference type="ARBA" id="ARBA00013531"/>
    </source>
</evidence>
<dbReference type="SUPFAM" id="SSF81342">
    <property type="entry name" value="Transmembrane di-heme cytochromes"/>
    <property type="match status" value="1"/>
</dbReference>
<keyword evidence="12 20" id="KW-1133">Transmembrane helix</keyword>
<dbReference type="GO" id="GO:0045275">
    <property type="term" value="C:respiratory chain complex III"/>
    <property type="evidence" value="ECO:0007669"/>
    <property type="project" value="InterPro"/>
</dbReference>
<evidence type="ECO:0000256" key="3">
    <source>
        <dbReference type="ARBA" id="ARBA00011088"/>
    </source>
</evidence>
<keyword evidence="11 20" id="KW-0249">Electron transport</keyword>
<feature type="transmembrane region" description="Helical" evidence="20">
    <location>
        <begin position="77"/>
        <end position="98"/>
    </location>
</feature>
<feature type="transmembrane region" description="Helical" evidence="20">
    <location>
        <begin position="229"/>
        <end position="246"/>
    </location>
</feature>
<evidence type="ECO:0000256" key="5">
    <source>
        <dbReference type="ARBA" id="ARBA00022448"/>
    </source>
</evidence>
<dbReference type="InterPro" id="IPR048259">
    <property type="entry name" value="Cytochrome_b_N_euk/bac"/>
</dbReference>